<accession>A0A1P8MZI2</accession>
<dbReference type="OrthoDB" id="280692at2"/>
<dbReference type="PANTHER" id="PTHR20935">
    <property type="entry name" value="PHOSPHOGLYCERATE MUTASE-RELATED"/>
    <property type="match status" value="1"/>
</dbReference>
<evidence type="ECO:0000313" key="3">
    <source>
        <dbReference type="Proteomes" id="UP000186336"/>
    </source>
</evidence>
<dbReference type="PANTHER" id="PTHR20935:SF0">
    <property type="entry name" value="SERINE_THREONINE-PROTEIN PHOSPHATASE PGAM5, MITOCHONDRIAL"/>
    <property type="match status" value="1"/>
</dbReference>
<dbReference type="SUPFAM" id="SSF53254">
    <property type="entry name" value="Phosphoglycerate mutase-like"/>
    <property type="match status" value="1"/>
</dbReference>
<dbReference type="AlphaFoldDB" id="A0A1P8MZI2"/>
<sequence>MSHITLIRHGQANTHAKDEASYDQLSDLGHQQSAWLGAHMQATHQHHTRLYTGTLRRHRETANGMETGMRATEDARLNELEYFTMAQALEDEHGIPVPTAPSEFVHHFPKVLAHWQDDKLKNVPERFSEFETRIKDALTEIGQGDGPALVVTSGGLIAMTMRLHLGLEVGAMANVALAIMNTSMHRLHPIGGTWSPVMFNAVPHLEHPDRHHAQTHV</sequence>
<keyword evidence="1" id="KW-0378">Hydrolase</keyword>
<evidence type="ECO:0000256" key="1">
    <source>
        <dbReference type="ARBA" id="ARBA00022801"/>
    </source>
</evidence>
<dbReference type="SMART" id="SM00855">
    <property type="entry name" value="PGAM"/>
    <property type="match status" value="1"/>
</dbReference>
<dbReference type="Proteomes" id="UP000186336">
    <property type="component" value="Chromosome"/>
</dbReference>
<name>A0A1P8MZI2_9RHOB</name>
<proteinExistence type="predicted"/>
<dbReference type="Gene3D" id="3.40.50.1240">
    <property type="entry name" value="Phosphoglycerate mutase-like"/>
    <property type="match status" value="1"/>
</dbReference>
<reference evidence="2 3" key="1">
    <citation type="submission" date="2017-01" db="EMBL/GenBank/DDBJ databases">
        <title>Complete genome of Tateyamaria omphalii DOK1-4 isolated from seawater in Dokdo.</title>
        <authorList>
            <person name="Kim J.H."/>
            <person name="Chi W.-J."/>
        </authorList>
    </citation>
    <scope>NUCLEOTIDE SEQUENCE [LARGE SCALE GENOMIC DNA]</scope>
    <source>
        <strain evidence="2 3">DOK1-4</strain>
    </source>
</reference>
<dbReference type="InterPro" id="IPR029033">
    <property type="entry name" value="His_PPase_superfam"/>
</dbReference>
<keyword evidence="3" id="KW-1185">Reference proteome</keyword>
<gene>
    <name evidence="2" type="ORF">BWR18_18250</name>
</gene>
<dbReference type="InterPro" id="IPR051021">
    <property type="entry name" value="Mito_Ser/Thr_phosphatase"/>
</dbReference>
<dbReference type="GO" id="GO:0016787">
    <property type="term" value="F:hydrolase activity"/>
    <property type="evidence" value="ECO:0007669"/>
    <property type="project" value="UniProtKB-KW"/>
</dbReference>
<dbReference type="Pfam" id="PF00300">
    <property type="entry name" value="His_Phos_1"/>
    <property type="match status" value="1"/>
</dbReference>
<protein>
    <submittedName>
        <fullName evidence="2">Phosphoglycerate mutase</fullName>
    </submittedName>
</protein>
<dbReference type="KEGG" id="tom:BWR18_18250"/>
<organism evidence="2 3">
    <name type="scientific">Tateyamaria omphalii</name>
    <dbReference type="NCBI Taxonomy" id="299262"/>
    <lineage>
        <taxon>Bacteria</taxon>
        <taxon>Pseudomonadati</taxon>
        <taxon>Pseudomonadota</taxon>
        <taxon>Alphaproteobacteria</taxon>
        <taxon>Rhodobacterales</taxon>
        <taxon>Roseobacteraceae</taxon>
        <taxon>Tateyamaria</taxon>
    </lineage>
</organism>
<evidence type="ECO:0000313" key="2">
    <source>
        <dbReference type="EMBL" id="APX13408.1"/>
    </source>
</evidence>
<dbReference type="EMBL" id="CP019312">
    <property type="protein sequence ID" value="APX13408.1"/>
    <property type="molecule type" value="Genomic_DNA"/>
</dbReference>
<dbReference type="RefSeq" id="WP_076629842.1">
    <property type="nucleotide sequence ID" value="NZ_CP019312.1"/>
</dbReference>
<dbReference type="STRING" id="299262.BWR18_18250"/>
<dbReference type="InterPro" id="IPR013078">
    <property type="entry name" value="His_Pase_superF_clade-1"/>
</dbReference>